<organism evidence="2 3">
    <name type="scientific">Cuscuta epithymum</name>
    <dbReference type="NCBI Taxonomy" id="186058"/>
    <lineage>
        <taxon>Eukaryota</taxon>
        <taxon>Viridiplantae</taxon>
        <taxon>Streptophyta</taxon>
        <taxon>Embryophyta</taxon>
        <taxon>Tracheophyta</taxon>
        <taxon>Spermatophyta</taxon>
        <taxon>Magnoliopsida</taxon>
        <taxon>eudicotyledons</taxon>
        <taxon>Gunneridae</taxon>
        <taxon>Pentapetalae</taxon>
        <taxon>asterids</taxon>
        <taxon>lamiids</taxon>
        <taxon>Solanales</taxon>
        <taxon>Convolvulaceae</taxon>
        <taxon>Cuscuteae</taxon>
        <taxon>Cuscuta</taxon>
        <taxon>Cuscuta subgen. Cuscuta</taxon>
    </lineage>
</organism>
<dbReference type="EMBL" id="CAMAPF010000051">
    <property type="protein sequence ID" value="CAH9085429.1"/>
    <property type="molecule type" value="Genomic_DNA"/>
</dbReference>
<dbReference type="PANTHER" id="PTHR35486:SF1">
    <property type="entry name" value="OS02G0689500 PROTEIN"/>
    <property type="match status" value="1"/>
</dbReference>
<sequence>MRCKKHQSDLSSGVGVCASCLREKLFAVILAQAQAQAEARIQHRGFQEEGRKSDANQPPPALLFPRSVSPYISRHKSDISNWNQNRQASHRSWADQRFFSTPQVGAQGKVIAGGDYGKKKKKKSYGFSLFNNLFGSKPGKPDSYSDPRFPNSDPGVSNSEPPRASTSSSSWFSAIFSGRRKKQNQAFSVNEDASVGRRRVNCQNRDRGLSPVRCSDDEEDQHCRGGSSGYSSESSQGWKQTPRRTPASSSNRRGSGRCNRNRNASGMTFCLSPLVRASPNLQWNQKGMAPEMVYSGEIRLSSKASLPGATSLCKSRSRKLADFGRFNCHH</sequence>
<evidence type="ECO:0000256" key="1">
    <source>
        <dbReference type="SAM" id="MobiDB-lite"/>
    </source>
</evidence>
<dbReference type="Proteomes" id="UP001152523">
    <property type="component" value="Unassembled WGS sequence"/>
</dbReference>
<keyword evidence="3" id="KW-1185">Reference proteome</keyword>
<name>A0AAV0CZU5_9ASTE</name>
<dbReference type="PANTHER" id="PTHR35486">
    <property type="entry name" value="EXPRESSED PROTEIN"/>
    <property type="match status" value="1"/>
</dbReference>
<evidence type="ECO:0000313" key="2">
    <source>
        <dbReference type="EMBL" id="CAH9085429.1"/>
    </source>
</evidence>
<dbReference type="AlphaFoldDB" id="A0AAV0CZU5"/>
<feature type="compositionally biased region" description="Low complexity" evidence="1">
    <location>
        <begin position="247"/>
        <end position="261"/>
    </location>
</feature>
<feature type="compositionally biased region" description="Low complexity" evidence="1">
    <location>
        <begin position="157"/>
        <end position="170"/>
    </location>
</feature>
<proteinExistence type="predicted"/>
<gene>
    <name evidence="2" type="ORF">CEPIT_LOCUS9268</name>
</gene>
<evidence type="ECO:0000313" key="3">
    <source>
        <dbReference type="Proteomes" id="UP001152523"/>
    </source>
</evidence>
<feature type="region of interest" description="Disordered" evidence="1">
    <location>
        <begin position="136"/>
        <end position="170"/>
    </location>
</feature>
<reference evidence="2" key="1">
    <citation type="submission" date="2022-07" db="EMBL/GenBank/DDBJ databases">
        <authorList>
            <person name="Macas J."/>
            <person name="Novak P."/>
            <person name="Neumann P."/>
        </authorList>
    </citation>
    <scope>NUCLEOTIDE SEQUENCE</scope>
</reference>
<comment type="caution">
    <text evidence="2">The sequence shown here is derived from an EMBL/GenBank/DDBJ whole genome shotgun (WGS) entry which is preliminary data.</text>
</comment>
<feature type="region of interest" description="Disordered" evidence="1">
    <location>
        <begin position="202"/>
        <end position="261"/>
    </location>
</feature>
<feature type="region of interest" description="Disordered" evidence="1">
    <location>
        <begin position="46"/>
        <end position="66"/>
    </location>
</feature>
<accession>A0AAV0CZU5</accession>
<protein>
    <submittedName>
        <fullName evidence="2">Uncharacterized protein</fullName>
    </submittedName>
</protein>